<dbReference type="AlphaFoldDB" id="A0A495NH21"/>
<dbReference type="SUPFAM" id="SSF48498">
    <property type="entry name" value="Tetracyclin repressor-like, C-terminal domain"/>
    <property type="match status" value="1"/>
</dbReference>
<dbReference type="GO" id="GO:0003700">
    <property type="term" value="F:DNA-binding transcription factor activity"/>
    <property type="evidence" value="ECO:0007669"/>
    <property type="project" value="TreeGrafter"/>
</dbReference>
<reference evidence="2 3" key="1">
    <citation type="submission" date="2020-10" db="EMBL/GenBank/DDBJ databases">
        <title>Whole genome sequence of oil-degrading bacteria Rhodococcus pyridinivorans strain 5Ap.</title>
        <authorList>
            <person name="Akhremchuk A.E."/>
            <person name="Valentovich L.N."/>
            <person name="Charniauskaya M.I."/>
            <person name="Bukliarevich H.A."/>
            <person name="Titok M.A."/>
        </authorList>
    </citation>
    <scope>NUCLEOTIDE SEQUENCE [LARGE SCALE GENOMIC DNA]</scope>
    <source>
        <strain evidence="2 3">5Ap</strain>
    </source>
</reference>
<dbReference type="InterPro" id="IPR009057">
    <property type="entry name" value="Homeodomain-like_sf"/>
</dbReference>
<dbReference type="GO" id="GO:0000976">
    <property type="term" value="F:transcription cis-regulatory region binding"/>
    <property type="evidence" value="ECO:0007669"/>
    <property type="project" value="TreeGrafter"/>
</dbReference>
<organism evidence="2 3">
    <name type="scientific">Rhodococcus pyridinivorans</name>
    <dbReference type="NCBI Taxonomy" id="103816"/>
    <lineage>
        <taxon>Bacteria</taxon>
        <taxon>Bacillati</taxon>
        <taxon>Actinomycetota</taxon>
        <taxon>Actinomycetes</taxon>
        <taxon>Mycobacteriales</taxon>
        <taxon>Nocardiaceae</taxon>
        <taxon>Rhodococcus</taxon>
    </lineage>
</organism>
<dbReference type="PRINTS" id="PR00455">
    <property type="entry name" value="HTHTETR"/>
</dbReference>
<dbReference type="InterPro" id="IPR023772">
    <property type="entry name" value="DNA-bd_HTH_TetR-type_CS"/>
</dbReference>
<dbReference type="Pfam" id="PF00440">
    <property type="entry name" value="TetR_N"/>
    <property type="match status" value="1"/>
</dbReference>
<dbReference type="InterPro" id="IPR001647">
    <property type="entry name" value="HTH_TetR"/>
</dbReference>
<evidence type="ECO:0000313" key="2">
    <source>
        <dbReference type="EMBL" id="QOV99330.1"/>
    </source>
</evidence>
<dbReference type="InterPro" id="IPR036271">
    <property type="entry name" value="Tet_transcr_reg_TetR-rel_C_sf"/>
</dbReference>
<dbReference type="PROSITE" id="PS50977">
    <property type="entry name" value="HTH_TETR_2"/>
    <property type="match status" value="1"/>
</dbReference>
<dbReference type="PROSITE" id="PS01081">
    <property type="entry name" value="HTH_TETR_1"/>
    <property type="match status" value="1"/>
</dbReference>
<dbReference type="InterPro" id="IPR050109">
    <property type="entry name" value="HTH-type_TetR-like_transc_reg"/>
</dbReference>
<dbReference type="PANTHER" id="PTHR30055">
    <property type="entry name" value="HTH-TYPE TRANSCRIPTIONAL REGULATOR RUTR"/>
    <property type="match status" value="1"/>
</dbReference>
<evidence type="ECO:0000313" key="3">
    <source>
        <dbReference type="Proteomes" id="UP000593818"/>
    </source>
</evidence>
<dbReference type="PANTHER" id="PTHR30055:SF229">
    <property type="entry name" value="HTH-TYPE TRANSCRIPTIONAL REPRESSOR RV1474C"/>
    <property type="match status" value="1"/>
</dbReference>
<keyword evidence="3" id="KW-1185">Reference proteome</keyword>
<keyword evidence="1" id="KW-0238">DNA-binding</keyword>
<evidence type="ECO:0000256" key="1">
    <source>
        <dbReference type="ARBA" id="ARBA00023125"/>
    </source>
</evidence>
<name>A0A495NH21_9NOCA</name>
<accession>A0A495NH21</accession>
<protein>
    <submittedName>
        <fullName evidence="2">TetR/AcrR family transcriptional regulator</fullName>
    </submittedName>
</protein>
<gene>
    <name evidence="2" type="ORF">INP59_02670</name>
</gene>
<proteinExistence type="predicted"/>
<dbReference type="EMBL" id="CP063450">
    <property type="protein sequence ID" value="QOV99330.1"/>
    <property type="molecule type" value="Genomic_DNA"/>
</dbReference>
<dbReference type="RefSeq" id="WP_024102909.1">
    <property type="nucleotide sequence ID" value="NZ_CP022915.1"/>
</dbReference>
<dbReference type="Gene3D" id="1.10.357.10">
    <property type="entry name" value="Tetracycline Repressor, domain 2"/>
    <property type="match status" value="1"/>
</dbReference>
<dbReference type="Proteomes" id="UP000593818">
    <property type="component" value="Chromosome"/>
</dbReference>
<dbReference type="GeneID" id="29938272"/>
<sequence length="197" mass="21582">MARTVDPVRHEARRLGIIDAALTCFARHGYDGTTTAAICREARIGSGTFFHYFPTKLSLMVAVLELGTAESVAWFEAQSGRTDATRVLDEYAVRAAEDASDPRTAGFVRAVGAVMTRPEIAAALDRDARALRDGLLPWVRLAQQAGEIRTDLPADRLVTWLQALLDGYLGVVAAETSFDPVLEQETLRDALQRLLRP</sequence>
<dbReference type="SUPFAM" id="SSF46689">
    <property type="entry name" value="Homeodomain-like"/>
    <property type="match status" value="1"/>
</dbReference>